<comment type="caution">
    <text evidence="1">The sequence shown here is derived from an EMBL/GenBank/DDBJ whole genome shotgun (WGS) entry which is preliminary data.</text>
</comment>
<sequence>MILRRNLRLQGTQKCCKQIIQPFNRPKYIFHNSRRAFGIVDKKESPHLGQSLEPGKRNIDFPLNLGYNDHYKILSGGKLSLWSRLKFLIFKNSYNNQFRNKYNDLLSSIYLTQYHSLEQIMAANLLKKLAADIYEKIKIQNCDFEILNEKAKVDVRIINYSQITIPELSEDEEIGEYALVRDGNNKWKFGRRNDSDNDLVELNLRLKAKQHYMISPEVAIKNAEMGAEPILVTKEVLNDSLLSSIESKERERAKKLKTAASTIHKSIVENARKEYSLLRKCMPHKLLKSKEFFDQQYEKMKNQKIDVSNKGDESLDDLLQKNRASMNYEKYISMDEFLKGELQLIDTYKFCKFFMTKYYKNYIQLPKEAVERIKEDIDYKGKYVHDFSVNQLSSSLEEAVKVSGRNKFFNRIRDLFFRKRKDGNHVIEVFDVIFYSKKRLEILNSQKESYLLKDAGYEGKIEKILKQDDLKPQSSVEDQKENYVVKDPRIVDVRNPDYLQVHHLRFEKGNKKIEGSQNKYIITDIDLWMEGNISAKRYL</sequence>
<evidence type="ECO:0000313" key="2">
    <source>
        <dbReference type="Proteomes" id="UP001295684"/>
    </source>
</evidence>
<reference evidence="1" key="1">
    <citation type="submission" date="2023-07" db="EMBL/GenBank/DDBJ databases">
        <authorList>
            <consortium name="AG Swart"/>
            <person name="Singh M."/>
            <person name="Singh A."/>
            <person name="Seah K."/>
            <person name="Emmerich C."/>
        </authorList>
    </citation>
    <scope>NUCLEOTIDE SEQUENCE</scope>
    <source>
        <strain evidence="1">DP1</strain>
    </source>
</reference>
<organism evidence="1 2">
    <name type="scientific">Euplotes crassus</name>
    <dbReference type="NCBI Taxonomy" id="5936"/>
    <lineage>
        <taxon>Eukaryota</taxon>
        <taxon>Sar</taxon>
        <taxon>Alveolata</taxon>
        <taxon>Ciliophora</taxon>
        <taxon>Intramacronucleata</taxon>
        <taxon>Spirotrichea</taxon>
        <taxon>Hypotrichia</taxon>
        <taxon>Euplotida</taxon>
        <taxon>Euplotidae</taxon>
        <taxon>Moneuplotes</taxon>
    </lineage>
</organism>
<evidence type="ECO:0000313" key="1">
    <source>
        <dbReference type="EMBL" id="CAI2363997.1"/>
    </source>
</evidence>
<proteinExistence type="predicted"/>
<accession>A0AAD1UB49</accession>
<dbReference type="EMBL" id="CAMPGE010005149">
    <property type="protein sequence ID" value="CAI2363997.1"/>
    <property type="molecule type" value="Genomic_DNA"/>
</dbReference>
<name>A0AAD1UB49_EUPCR</name>
<gene>
    <name evidence="1" type="ORF">ECRASSUSDP1_LOCUS5337</name>
</gene>
<protein>
    <submittedName>
        <fullName evidence="1">Uncharacterized protein</fullName>
    </submittedName>
</protein>
<dbReference type="Proteomes" id="UP001295684">
    <property type="component" value="Unassembled WGS sequence"/>
</dbReference>
<keyword evidence="2" id="KW-1185">Reference proteome</keyword>
<dbReference type="AlphaFoldDB" id="A0AAD1UB49"/>